<dbReference type="OrthoDB" id="1193854at2759"/>
<dbReference type="Gene3D" id="1.20.5.4130">
    <property type="match status" value="1"/>
</dbReference>
<dbReference type="GO" id="GO:0043531">
    <property type="term" value="F:ADP binding"/>
    <property type="evidence" value="ECO:0007669"/>
    <property type="project" value="InterPro"/>
</dbReference>
<dbReference type="Gene3D" id="1.10.8.430">
    <property type="entry name" value="Helical domain of apoptotic protease-activating factors"/>
    <property type="match status" value="1"/>
</dbReference>
<protein>
    <recommendedName>
        <fullName evidence="11">Disease resistance protein RGA3</fullName>
    </recommendedName>
</protein>
<keyword evidence="4" id="KW-0067">ATP-binding</keyword>
<sequence>MAEAFLNVVVENLNTLIQKELGLLWGVNKDMEKLSNTLTTICAVLEDAEEKQLKDKAIKNWLEKLTDASYEVDDILDEFAMEASQLGYKGKRSKWNEKVRASFMSYLHPMNALFRYKIANRMKEIIDRLDEVSNERMKFHLHEMVEDKRPIFHARERRQTGPLITQPQVYGREEDNKIIVDFLVGNATDCEDVSIYPIVGLGGMGKTTLAQLVFNDKRVIMHFELKIWVCVSDDFDVKRLMRAIIESSGSGRACDALEMAPLQTRLRDILENKRFLVVLDDVWNEDQEEWDRLKYVMSCGSKGSSIVVTTRLQKVASIVGTVPMHHLSGLSENNCWLLFKQRAFGNLSEERPKLVKIGKEIVKKCVGVPLAAKALGSLMRFKREENEWLYVMESEIWKLPQDENSILPALKLSYIHLPLELRRCFAYCAVFPKDHKIKKESLILLWMANGFISSKGDLEMEEIGNEICNELYWRSFFQDVDEDENGNIQSFKMHDLVHDLAQSIVKGEYCYMEADHSSNIDMSKRVRHVTCNYTSKPTRIIPLGLANVESFRSFIILRNSKLDFKALKLPSYWNFHSLRAFDSTFFELTSISPLIKKSKHLRYLNLSDTRIKRLPESICSLKNLQTLDLSACYDLKKLPKHLSRLTSLRHLNLEGCESLSRLPRNMGKLTCLKTLTFFIVDKRRGCHLDELQELNLGEEAESQKDVEPILEALEPPPSLTILEITNYKGTAFPYWMSNAMLENVVRMTLLNCRNCLQLPTLKNLPSLKHLRISGMNFVQYLGNDEPNDGQPVGGFMSLEILYLRALPNLERLSKEEGREILFPCLSHIHIEECPKLSLPCLPSVRKLEVTDCKKELFESVSNLHGLIHLDIDGNNDIGFFPDGMLQNLTNLQSIEFLRIANFQTLKSLTAWFGNLVSLQELHIERCPRLTALPMSIQSLTKLQKLYLILCPKLVERCRKETGEDRQKIAHIPEVYDAFVVIGSCRDTKWFFRAER</sequence>
<evidence type="ECO:0000256" key="1">
    <source>
        <dbReference type="ARBA" id="ARBA00022737"/>
    </source>
</evidence>
<feature type="domain" description="NB-ARC" evidence="5">
    <location>
        <begin position="191"/>
        <end position="345"/>
    </location>
</feature>
<dbReference type="AlphaFoldDB" id="A0A8K0HC80"/>
<dbReference type="Gene3D" id="3.80.10.10">
    <property type="entry name" value="Ribonuclease Inhibitor"/>
    <property type="match status" value="2"/>
</dbReference>
<dbReference type="InterPro" id="IPR042197">
    <property type="entry name" value="Apaf_helical"/>
</dbReference>
<keyword evidence="2" id="KW-0547">Nucleotide-binding</keyword>
<proteinExistence type="predicted"/>
<dbReference type="InterPro" id="IPR055414">
    <property type="entry name" value="LRR_R13L4/SHOC2-like"/>
</dbReference>
<dbReference type="CDD" id="cd14798">
    <property type="entry name" value="RX-CC_like"/>
    <property type="match status" value="1"/>
</dbReference>
<dbReference type="InterPro" id="IPR041118">
    <property type="entry name" value="Rx_N"/>
</dbReference>
<dbReference type="InterPro" id="IPR001611">
    <property type="entry name" value="Leu-rich_rpt"/>
</dbReference>
<gene>
    <name evidence="9" type="ORF">FNV43_RR10366</name>
</gene>
<dbReference type="InterPro" id="IPR032675">
    <property type="entry name" value="LRR_dom_sf"/>
</dbReference>
<dbReference type="InterPro" id="IPR038005">
    <property type="entry name" value="RX-like_CC"/>
</dbReference>
<dbReference type="Pfam" id="PF23598">
    <property type="entry name" value="LRR_14"/>
    <property type="match status" value="1"/>
</dbReference>
<dbReference type="EMBL" id="VOIH02000004">
    <property type="protein sequence ID" value="KAF3449635.1"/>
    <property type="molecule type" value="Genomic_DNA"/>
</dbReference>
<dbReference type="PANTHER" id="PTHR36766:SF42">
    <property type="entry name" value="NB-ARC DOMAIN DISEASE RESISTANCE PROTEIN"/>
    <property type="match status" value="1"/>
</dbReference>
<dbReference type="Gene3D" id="1.10.10.10">
    <property type="entry name" value="Winged helix-like DNA-binding domain superfamily/Winged helix DNA-binding domain"/>
    <property type="match status" value="1"/>
</dbReference>
<name>A0A8K0HC80_9ROSA</name>
<evidence type="ECO:0008006" key="11">
    <source>
        <dbReference type="Google" id="ProtNLM"/>
    </source>
</evidence>
<dbReference type="InterPro" id="IPR002182">
    <property type="entry name" value="NB-ARC"/>
</dbReference>
<dbReference type="PRINTS" id="PR00364">
    <property type="entry name" value="DISEASERSIST"/>
</dbReference>
<dbReference type="Pfam" id="PF23559">
    <property type="entry name" value="WHD_DRP"/>
    <property type="match status" value="1"/>
</dbReference>
<accession>A0A8K0HC80</accession>
<dbReference type="SUPFAM" id="SSF52058">
    <property type="entry name" value="L domain-like"/>
    <property type="match status" value="1"/>
</dbReference>
<feature type="domain" description="Disease resistance protein winged helix" evidence="7">
    <location>
        <begin position="430"/>
        <end position="501"/>
    </location>
</feature>
<dbReference type="InterPro" id="IPR027417">
    <property type="entry name" value="P-loop_NTPase"/>
</dbReference>
<evidence type="ECO:0000259" key="8">
    <source>
        <dbReference type="Pfam" id="PF23598"/>
    </source>
</evidence>
<dbReference type="InterPro" id="IPR036388">
    <property type="entry name" value="WH-like_DNA-bd_sf"/>
</dbReference>
<dbReference type="FunFam" id="1.10.10.10:FF:000322">
    <property type="entry name" value="Probable disease resistance protein At1g63360"/>
    <property type="match status" value="1"/>
</dbReference>
<dbReference type="Proteomes" id="UP000796880">
    <property type="component" value="Unassembled WGS sequence"/>
</dbReference>
<dbReference type="Pfam" id="PF00931">
    <property type="entry name" value="NB-ARC"/>
    <property type="match status" value="1"/>
</dbReference>
<evidence type="ECO:0000259" key="7">
    <source>
        <dbReference type="Pfam" id="PF23559"/>
    </source>
</evidence>
<dbReference type="PANTHER" id="PTHR36766">
    <property type="entry name" value="PLANT BROAD-SPECTRUM MILDEW RESISTANCE PROTEIN RPW8"/>
    <property type="match status" value="1"/>
</dbReference>
<dbReference type="Gene3D" id="3.40.50.300">
    <property type="entry name" value="P-loop containing nucleotide triphosphate hydrolases"/>
    <property type="match status" value="1"/>
</dbReference>
<dbReference type="GO" id="GO:0006952">
    <property type="term" value="P:defense response"/>
    <property type="evidence" value="ECO:0007669"/>
    <property type="project" value="UniProtKB-KW"/>
</dbReference>
<organism evidence="9 10">
    <name type="scientific">Rhamnella rubrinervis</name>
    <dbReference type="NCBI Taxonomy" id="2594499"/>
    <lineage>
        <taxon>Eukaryota</taxon>
        <taxon>Viridiplantae</taxon>
        <taxon>Streptophyta</taxon>
        <taxon>Embryophyta</taxon>
        <taxon>Tracheophyta</taxon>
        <taxon>Spermatophyta</taxon>
        <taxon>Magnoliopsida</taxon>
        <taxon>eudicotyledons</taxon>
        <taxon>Gunneridae</taxon>
        <taxon>Pentapetalae</taxon>
        <taxon>rosids</taxon>
        <taxon>fabids</taxon>
        <taxon>Rosales</taxon>
        <taxon>Rhamnaceae</taxon>
        <taxon>rhamnoid group</taxon>
        <taxon>Rhamneae</taxon>
        <taxon>Rhamnella</taxon>
    </lineage>
</organism>
<feature type="domain" description="Disease resistance N-terminal" evidence="6">
    <location>
        <begin position="5"/>
        <end position="93"/>
    </location>
</feature>
<comment type="caution">
    <text evidence="9">The sequence shown here is derived from an EMBL/GenBank/DDBJ whole genome shotgun (WGS) entry which is preliminary data.</text>
</comment>
<dbReference type="PROSITE" id="PS51450">
    <property type="entry name" value="LRR"/>
    <property type="match status" value="1"/>
</dbReference>
<evidence type="ECO:0000256" key="3">
    <source>
        <dbReference type="ARBA" id="ARBA00022821"/>
    </source>
</evidence>
<dbReference type="GO" id="GO:0005524">
    <property type="term" value="F:ATP binding"/>
    <property type="evidence" value="ECO:0007669"/>
    <property type="project" value="UniProtKB-KW"/>
</dbReference>
<dbReference type="Pfam" id="PF18052">
    <property type="entry name" value="Rx_N"/>
    <property type="match status" value="1"/>
</dbReference>
<evidence type="ECO:0000256" key="2">
    <source>
        <dbReference type="ARBA" id="ARBA00022741"/>
    </source>
</evidence>
<keyword evidence="3" id="KW-0611">Plant defense</keyword>
<dbReference type="GO" id="GO:0051707">
    <property type="term" value="P:response to other organism"/>
    <property type="evidence" value="ECO:0007669"/>
    <property type="project" value="UniProtKB-ARBA"/>
</dbReference>
<feature type="domain" description="Disease resistance R13L4/SHOC-2-like LRR" evidence="8">
    <location>
        <begin position="552"/>
        <end position="835"/>
    </location>
</feature>
<evidence type="ECO:0000259" key="6">
    <source>
        <dbReference type="Pfam" id="PF18052"/>
    </source>
</evidence>
<keyword evidence="10" id="KW-1185">Reference proteome</keyword>
<evidence type="ECO:0000256" key="4">
    <source>
        <dbReference type="ARBA" id="ARBA00022840"/>
    </source>
</evidence>
<dbReference type="SUPFAM" id="SSF52540">
    <property type="entry name" value="P-loop containing nucleoside triphosphate hydrolases"/>
    <property type="match status" value="1"/>
</dbReference>
<keyword evidence="1" id="KW-0677">Repeat</keyword>
<evidence type="ECO:0000259" key="5">
    <source>
        <dbReference type="Pfam" id="PF00931"/>
    </source>
</evidence>
<dbReference type="FunFam" id="3.40.50.300:FF:001091">
    <property type="entry name" value="Probable disease resistance protein At1g61300"/>
    <property type="match status" value="1"/>
</dbReference>
<reference evidence="9" key="1">
    <citation type="submission" date="2020-03" db="EMBL/GenBank/DDBJ databases">
        <title>A high-quality chromosome-level genome assembly of a woody plant with both climbing and erect habits, Rhamnella rubrinervis.</title>
        <authorList>
            <person name="Lu Z."/>
            <person name="Yang Y."/>
            <person name="Zhu X."/>
            <person name="Sun Y."/>
        </authorList>
    </citation>
    <scope>NUCLEOTIDE SEQUENCE</scope>
    <source>
        <strain evidence="9">BYM</strain>
        <tissue evidence="9">Leaf</tissue>
    </source>
</reference>
<dbReference type="InterPro" id="IPR058922">
    <property type="entry name" value="WHD_DRP"/>
</dbReference>
<evidence type="ECO:0000313" key="10">
    <source>
        <dbReference type="Proteomes" id="UP000796880"/>
    </source>
</evidence>
<evidence type="ECO:0000313" key="9">
    <source>
        <dbReference type="EMBL" id="KAF3449635.1"/>
    </source>
</evidence>